<dbReference type="NCBIfam" id="TIGR02937">
    <property type="entry name" value="sigma70-ECF"/>
    <property type="match status" value="1"/>
</dbReference>
<name>A0ABR8Y8X9_9BACT</name>
<dbReference type="Gene3D" id="1.10.1740.10">
    <property type="match status" value="1"/>
</dbReference>
<dbReference type="Proteomes" id="UP000620874">
    <property type="component" value="Unassembled WGS sequence"/>
</dbReference>
<feature type="domain" description="RNA polymerase sigma factor 70 region 4 type 2" evidence="6">
    <location>
        <begin position="129"/>
        <end position="179"/>
    </location>
</feature>
<keyword evidence="8" id="KW-1185">Reference proteome</keyword>
<evidence type="ECO:0000259" key="6">
    <source>
        <dbReference type="Pfam" id="PF08281"/>
    </source>
</evidence>
<evidence type="ECO:0000313" key="7">
    <source>
        <dbReference type="EMBL" id="MBD8040665.1"/>
    </source>
</evidence>
<dbReference type="Pfam" id="PF04542">
    <property type="entry name" value="Sigma70_r2"/>
    <property type="match status" value="1"/>
</dbReference>
<evidence type="ECO:0000256" key="3">
    <source>
        <dbReference type="ARBA" id="ARBA00023082"/>
    </source>
</evidence>
<dbReference type="InterPro" id="IPR013325">
    <property type="entry name" value="RNA_pol_sigma_r2"/>
</dbReference>
<evidence type="ECO:0000256" key="2">
    <source>
        <dbReference type="ARBA" id="ARBA00023015"/>
    </source>
</evidence>
<comment type="similarity">
    <text evidence="1">Belongs to the sigma-70 factor family. ECF subfamily.</text>
</comment>
<dbReference type="InterPro" id="IPR014327">
    <property type="entry name" value="RNA_pol_sigma70_bacteroid"/>
</dbReference>
<feature type="domain" description="RNA polymerase sigma-70 region 2" evidence="5">
    <location>
        <begin position="25"/>
        <end position="88"/>
    </location>
</feature>
<dbReference type="CDD" id="cd06171">
    <property type="entry name" value="Sigma70_r4"/>
    <property type="match status" value="1"/>
</dbReference>
<evidence type="ECO:0000313" key="8">
    <source>
        <dbReference type="Proteomes" id="UP000620874"/>
    </source>
</evidence>
<proteinExistence type="inferred from homology"/>
<keyword evidence="2" id="KW-0805">Transcription regulation</keyword>
<comment type="caution">
    <text evidence="7">The sequence shown here is derived from an EMBL/GenBank/DDBJ whole genome shotgun (WGS) entry which is preliminary data.</text>
</comment>
<evidence type="ECO:0000259" key="5">
    <source>
        <dbReference type="Pfam" id="PF04542"/>
    </source>
</evidence>
<dbReference type="InterPro" id="IPR007627">
    <property type="entry name" value="RNA_pol_sigma70_r2"/>
</dbReference>
<dbReference type="Pfam" id="PF08281">
    <property type="entry name" value="Sigma70_r4_2"/>
    <property type="match status" value="1"/>
</dbReference>
<dbReference type="InterPro" id="IPR013249">
    <property type="entry name" value="RNA_pol_sigma70_r4_t2"/>
</dbReference>
<evidence type="ECO:0000256" key="4">
    <source>
        <dbReference type="ARBA" id="ARBA00023163"/>
    </source>
</evidence>
<dbReference type="SUPFAM" id="SSF88659">
    <property type="entry name" value="Sigma3 and sigma4 domains of RNA polymerase sigma factors"/>
    <property type="match status" value="1"/>
</dbReference>
<dbReference type="InterPro" id="IPR014284">
    <property type="entry name" value="RNA_pol_sigma-70_dom"/>
</dbReference>
<sequence>MYRFSTEEDLLSDLKQSDHAAFEYLFKRFYPRLLGYAIRFVRDEETAEDILQECFMTFWERRQMLSAVSLGSLLFLMVRNACLNYLKHTALVHHVSIDYLNILDGEERLYSADLMLSADEPILYEDLKVQIDKALSQLSPRSREIFLLSRFKGLKNREIAEMLGISTTAVEKHISKSLKVISDYLKDNTSYSHYLIIMSFLLFK</sequence>
<dbReference type="SUPFAM" id="SSF88946">
    <property type="entry name" value="Sigma2 domain of RNA polymerase sigma factors"/>
    <property type="match status" value="1"/>
</dbReference>
<gene>
    <name evidence="7" type="ORF">H9625_09490</name>
</gene>
<dbReference type="InterPro" id="IPR039425">
    <property type="entry name" value="RNA_pol_sigma-70-like"/>
</dbReference>
<dbReference type="PANTHER" id="PTHR43133:SF46">
    <property type="entry name" value="RNA POLYMERASE SIGMA-70 FACTOR ECF SUBFAMILY"/>
    <property type="match status" value="1"/>
</dbReference>
<accession>A0ABR8Y8X9</accession>
<evidence type="ECO:0000256" key="1">
    <source>
        <dbReference type="ARBA" id="ARBA00010641"/>
    </source>
</evidence>
<keyword evidence="4" id="KW-0804">Transcription</keyword>
<dbReference type="EMBL" id="JACSPP010000026">
    <property type="protein sequence ID" value="MBD8040665.1"/>
    <property type="molecule type" value="Genomic_DNA"/>
</dbReference>
<organism evidence="7 8">
    <name type="scientific">Phocaeicola intestinalis</name>
    <dbReference type="NCBI Taxonomy" id="2762212"/>
    <lineage>
        <taxon>Bacteria</taxon>
        <taxon>Pseudomonadati</taxon>
        <taxon>Bacteroidota</taxon>
        <taxon>Bacteroidia</taxon>
        <taxon>Bacteroidales</taxon>
        <taxon>Bacteroidaceae</taxon>
        <taxon>Phocaeicola</taxon>
    </lineage>
</organism>
<dbReference type="RefSeq" id="WP_087207452.1">
    <property type="nucleotide sequence ID" value="NZ_JACSPP010000026.1"/>
</dbReference>
<protein>
    <submittedName>
        <fullName evidence="7">RNA polymerase sigma-70 factor</fullName>
    </submittedName>
</protein>
<keyword evidence="3" id="KW-0731">Sigma factor</keyword>
<dbReference type="NCBIfam" id="TIGR02985">
    <property type="entry name" value="Sig70_bacteroi1"/>
    <property type="match status" value="1"/>
</dbReference>
<dbReference type="InterPro" id="IPR013324">
    <property type="entry name" value="RNA_pol_sigma_r3/r4-like"/>
</dbReference>
<dbReference type="Gene3D" id="1.10.10.10">
    <property type="entry name" value="Winged helix-like DNA-binding domain superfamily/Winged helix DNA-binding domain"/>
    <property type="match status" value="1"/>
</dbReference>
<dbReference type="InterPro" id="IPR036388">
    <property type="entry name" value="WH-like_DNA-bd_sf"/>
</dbReference>
<reference evidence="7 8" key="1">
    <citation type="submission" date="2020-08" db="EMBL/GenBank/DDBJ databases">
        <title>A Genomic Blueprint of the Chicken Gut Microbiome.</title>
        <authorList>
            <person name="Gilroy R."/>
            <person name="Ravi A."/>
            <person name="Getino M."/>
            <person name="Pursley I."/>
            <person name="Horton D.L."/>
            <person name="Alikhan N.-F."/>
            <person name="Baker D."/>
            <person name="Gharbi K."/>
            <person name="Hall N."/>
            <person name="Watson M."/>
            <person name="Adriaenssens E.M."/>
            <person name="Foster-Nyarko E."/>
            <person name="Jarju S."/>
            <person name="Secka A."/>
            <person name="Antonio M."/>
            <person name="Oren A."/>
            <person name="Chaudhuri R."/>
            <person name="La Ragione R.M."/>
            <person name="Hildebrand F."/>
            <person name="Pallen M.J."/>
        </authorList>
    </citation>
    <scope>NUCLEOTIDE SEQUENCE [LARGE SCALE GENOMIC DNA]</scope>
    <source>
        <strain evidence="7 8">Sa1CVN1</strain>
    </source>
</reference>
<dbReference type="PANTHER" id="PTHR43133">
    <property type="entry name" value="RNA POLYMERASE ECF-TYPE SIGMA FACTO"/>
    <property type="match status" value="1"/>
</dbReference>